<dbReference type="AlphaFoldDB" id="A0A9W6LLU9"/>
<accession>A0A9W6LLU9</accession>
<organism evidence="8 9">
    <name type="scientific">Propionigenium maris DSM 9537</name>
    <dbReference type="NCBI Taxonomy" id="1123000"/>
    <lineage>
        <taxon>Bacteria</taxon>
        <taxon>Fusobacteriati</taxon>
        <taxon>Fusobacteriota</taxon>
        <taxon>Fusobacteriia</taxon>
        <taxon>Fusobacteriales</taxon>
        <taxon>Fusobacteriaceae</taxon>
        <taxon>Propionigenium</taxon>
    </lineage>
</organism>
<feature type="domain" description="HD/PDEase" evidence="7">
    <location>
        <begin position="15"/>
        <end position="141"/>
    </location>
</feature>
<dbReference type="SUPFAM" id="SSF109604">
    <property type="entry name" value="HD-domain/PDEase-like"/>
    <property type="match status" value="1"/>
</dbReference>
<dbReference type="Gene3D" id="1.10.3210.10">
    <property type="entry name" value="Hypothetical protein af1432"/>
    <property type="match status" value="1"/>
</dbReference>
<dbReference type="InterPro" id="IPR005249">
    <property type="entry name" value="YqeK"/>
</dbReference>
<gene>
    <name evidence="8" type="ORF">PM10SUCC1_11800</name>
</gene>
<evidence type="ECO:0000256" key="6">
    <source>
        <dbReference type="ARBA" id="ARBA00049417"/>
    </source>
</evidence>
<dbReference type="RefSeq" id="WP_281834302.1">
    <property type="nucleotide sequence ID" value="NZ_BSDY01000004.1"/>
</dbReference>
<dbReference type="InterPro" id="IPR006674">
    <property type="entry name" value="HD_domain"/>
</dbReference>
<comment type="catalytic activity">
    <reaction evidence="6">
        <text>P(1),P(4)-bis(5'-adenosyl) tetraphosphate + H2O = 2 ADP + 2 H(+)</text>
        <dbReference type="Rhea" id="RHEA:24252"/>
        <dbReference type="ChEBI" id="CHEBI:15377"/>
        <dbReference type="ChEBI" id="CHEBI:15378"/>
        <dbReference type="ChEBI" id="CHEBI:58141"/>
        <dbReference type="ChEBI" id="CHEBI:456216"/>
        <dbReference type="EC" id="3.6.1.41"/>
    </reaction>
</comment>
<dbReference type="PANTHER" id="PTHR35795:SF1">
    <property type="entry name" value="BIS(5'-NUCLEOSYL)-TETRAPHOSPHATASE, SYMMETRICAL"/>
    <property type="match status" value="1"/>
</dbReference>
<evidence type="ECO:0000313" key="9">
    <source>
        <dbReference type="Proteomes" id="UP001144471"/>
    </source>
</evidence>
<dbReference type="CDD" id="cd00077">
    <property type="entry name" value="HDc"/>
    <property type="match status" value="1"/>
</dbReference>
<evidence type="ECO:0000313" key="8">
    <source>
        <dbReference type="EMBL" id="GLI55666.1"/>
    </source>
</evidence>
<evidence type="ECO:0000256" key="5">
    <source>
        <dbReference type="ARBA" id="ARBA00023004"/>
    </source>
</evidence>
<protein>
    <recommendedName>
        <fullName evidence="1">bis(5'-nucleosyl)-tetraphosphatase (symmetrical)</fullName>
        <ecNumber evidence="1">3.6.1.41</ecNumber>
    </recommendedName>
</protein>
<name>A0A9W6LLU9_9FUSO</name>
<keyword evidence="3" id="KW-0547">Nucleotide-binding</keyword>
<dbReference type="InterPro" id="IPR051094">
    <property type="entry name" value="Diverse_Catalytic_Enzymes"/>
</dbReference>
<dbReference type="InterPro" id="IPR006675">
    <property type="entry name" value="HDIG_dom"/>
</dbReference>
<dbReference type="GO" id="GO:0000166">
    <property type="term" value="F:nucleotide binding"/>
    <property type="evidence" value="ECO:0007669"/>
    <property type="project" value="UniProtKB-KW"/>
</dbReference>
<dbReference type="SMART" id="SM00471">
    <property type="entry name" value="HDc"/>
    <property type="match status" value="1"/>
</dbReference>
<dbReference type="GO" id="GO:0046872">
    <property type="term" value="F:metal ion binding"/>
    <property type="evidence" value="ECO:0007669"/>
    <property type="project" value="UniProtKB-KW"/>
</dbReference>
<dbReference type="Proteomes" id="UP001144471">
    <property type="component" value="Unassembled WGS sequence"/>
</dbReference>
<comment type="caution">
    <text evidence="8">The sequence shown here is derived from an EMBL/GenBank/DDBJ whole genome shotgun (WGS) entry which is preliminary data.</text>
</comment>
<evidence type="ECO:0000256" key="1">
    <source>
        <dbReference type="ARBA" id="ARBA00012506"/>
    </source>
</evidence>
<dbReference type="PANTHER" id="PTHR35795">
    <property type="entry name" value="SLR1885 PROTEIN"/>
    <property type="match status" value="1"/>
</dbReference>
<evidence type="ECO:0000256" key="2">
    <source>
        <dbReference type="ARBA" id="ARBA00022723"/>
    </source>
</evidence>
<keyword evidence="2" id="KW-0479">Metal-binding</keyword>
<keyword evidence="4 8" id="KW-0378">Hydrolase</keyword>
<proteinExistence type="predicted"/>
<dbReference type="NCBIfam" id="TIGR00488">
    <property type="entry name" value="bis(5'-nucleosyl)-tetraphosphatase (symmetrical) YqeK"/>
    <property type="match status" value="1"/>
</dbReference>
<keyword evidence="5" id="KW-0408">Iron</keyword>
<sequence>MDKISRIKDKMRELLTLKRYNHTLGVEKVAIELAHHYGADINKVRKGALLHDCSKQFTLTRMHELCDCDETIKTYGHLGELLHGFAGSVYAREEFGITDEDILNSIRYHTIGRRGMSIVEKIIYVADAIEPSRTHEEVQTIRRLAYENIDEAIIHEVDRKMEFLIKKEAIIHPNTVDMRNWLLHNRKGEGINELEQRI</sequence>
<evidence type="ECO:0000259" key="7">
    <source>
        <dbReference type="SMART" id="SM00471"/>
    </source>
</evidence>
<dbReference type="Pfam" id="PF01966">
    <property type="entry name" value="HD"/>
    <property type="match status" value="1"/>
</dbReference>
<dbReference type="EMBL" id="BSDY01000004">
    <property type="protein sequence ID" value="GLI55666.1"/>
    <property type="molecule type" value="Genomic_DNA"/>
</dbReference>
<dbReference type="NCBIfam" id="TIGR00277">
    <property type="entry name" value="HDIG"/>
    <property type="match status" value="1"/>
</dbReference>
<dbReference type="GO" id="GO:0008803">
    <property type="term" value="F:bis(5'-nucleosyl)-tetraphosphatase (symmetrical) activity"/>
    <property type="evidence" value="ECO:0007669"/>
    <property type="project" value="UniProtKB-EC"/>
</dbReference>
<dbReference type="InterPro" id="IPR003607">
    <property type="entry name" value="HD/PDEase_dom"/>
</dbReference>
<keyword evidence="9" id="KW-1185">Reference proteome</keyword>
<dbReference type="EC" id="3.6.1.41" evidence="1"/>
<evidence type="ECO:0000256" key="3">
    <source>
        <dbReference type="ARBA" id="ARBA00022741"/>
    </source>
</evidence>
<reference evidence="8" key="1">
    <citation type="submission" date="2022-12" db="EMBL/GenBank/DDBJ databases">
        <title>Reference genome sequencing for broad-spectrum identification of bacterial and archaeal isolates by mass spectrometry.</title>
        <authorList>
            <person name="Sekiguchi Y."/>
            <person name="Tourlousse D.M."/>
        </authorList>
    </citation>
    <scope>NUCLEOTIDE SEQUENCE</scope>
    <source>
        <strain evidence="8">10succ1</strain>
    </source>
</reference>
<evidence type="ECO:0000256" key="4">
    <source>
        <dbReference type="ARBA" id="ARBA00022801"/>
    </source>
</evidence>